<dbReference type="PROSITE" id="PS50931">
    <property type="entry name" value="HTH_LYSR"/>
    <property type="match status" value="1"/>
</dbReference>
<dbReference type="InterPro" id="IPR058163">
    <property type="entry name" value="LysR-type_TF_proteobact-type"/>
</dbReference>
<evidence type="ECO:0000313" key="6">
    <source>
        <dbReference type="Proteomes" id="UP000076077"/>
    </source>
</evidence>
<proteinExistence type="inferred from homology"/>
<evidence type="ECO:0000256" key="1">
    <source>
        <dbReference type="ARBA" id="ARBA00009437"/>
    </source>
</evidence>
<dbReference type="PANTHER" id="PTHR30537:SF72">
    <property type="entry name" value="LYSR FAMILY TRANSCRIPTIONAL REGULATOR"/>
    <property type="match status" value="1"/>
</dbReference>
<dbReference type="FunFam" id="1.10.10.10:FF:000001">
    <property type="entry name" value="LysR family transcriptional regulator"/>
    <property type="match status" value="1"/>
</dbReference>
<dbReference type="Pfam" id="PF00126">
    <property type="entry name" value="HTH_1"/>
    <property type="match status" value="1"/>
</dbReference>
<evidence type="ECO:0000313" key="5">
    <source>
        <dbReference type="EMBL" id="AMX02177.1"/>
    </source>
</evidence>
<dbReference type="RefSeq" id="WP_067152506.1">
    <property type="nucleotide sequence ID" value="NZ_CP014864.1"/>
</dbReference>
<keyword evidence="6" id="KW-1185">Reference proteome</keyword>
<dbReference type="AlphaFoldDB" id="A0A143HKY3"/>
<keyword evidence="4" id="KW-0804">Transcription</keyword>
<dbReference type="KEGG" id="mthd:A3224_05900"/>
<dbReference type="Proteomes" id="UP000076077">
    <property type="component" value="Chromosome"/>
</dbReference>
<dbReference type="InterPro" id="IPR000847">
    <property type="entry name" value="LysR_HTH_N"/>
</dbReference>
<dbReference type="EMBL" id="CP014864">
    <property type="protein sequence ID" value="AMX02177.1"/>
    <property type="molecule type" value="Genomic_DNA"/>
</dbReference>
<dbReference type="Gene3D" id="3.40.190.290">
    <property type="match status" value="1"/>
</dbReference>
<dbReference type="PANTHER" id="PTHR30537">
    <property type="entry name" value="HTH-TYPE TRANSCRIPTIONAL REGULATOR"/>
    <property type="match status" value="1"/>
</dbReference>
<dbReference type="InterPro" id="IPR036390">
    <property type="entry name" value="WH_DNA-bd_sf"/>
</dbReference>
<organism evidence="5 6">
    <name type="scientific">Microbulbifer thermotolerans</name>
    <dbReference type="NCBI Taxonomy" id="252514"/>
    <lineage>
        <taxon>Bacteria</taxon>
        <taxon>Pseudomonadati</taxon>
        <taxon>Pseudomonadota</taxon>
        <taxon>Gammaproteobacteria</taxon>
        <taxon>Cellvibrionales</taxon>
        <taxon>Microbulbiferaceae</taxon>
        <taxon>Microbulbifer</taxon>
    </lineage>
</organism>
<gene>
    <name evidence="5" type="ORF">A3224_05900</name>
</gene>
<accession>A0A143HKY3</accession>
<name>A0A143HKY3_MICTH</name>
<keyword evidence="3" id="KW-0238">DNA-binding</keyword>
<keyword evidence="2" id="KW-0805">Transcription regulation</keyword>
<evidence type="ECO:0000256" key="4">
    <source>
        <dbReference type="ARBA" id="ARBA00023163"/>
    </source>
</evidence>
<reference evidence="6" key="1">
    <citation type="submission" date="2016-03" db="EMBL/GenBank/DDBJ databases">
        <authorList>
            <person name="Lee Y.-S."/>
            <person name="Choi Y.-L."/>
        </authorList>
    </citation>
    <scope>NUCLEOTIDE SEQUENCE [LARGE SCALE GENOMIC DNA]</scope>
    <source>
        <strain evidence="6">DAU221</strain>
    </source>
</reference>
<comment type="similarity">
    <text evidence="1">Belongs to the LysR transcriptional regulatory family.</text>
</comment>
<dbReference type="PRINTS" id="PR00039">
    <property type="entry name" value="HTHLYSR"/>
</dbReference>
<dbReference type="GeneID" id="76607584"/>
<protein>
    <submittedName>
        <fullName evidence="5">Transcriptional regulator</fullName>
    </submittedName>
</protein>
<dbReference type="GO" id="GO:0043565">
    <property type="term" value="F:sequence-specific DNA binding"/>
    <property type="evidence" value="ECO:0007669"/>
    <property type="project" value="TreeGrafter"/>
</dbReference>
<dbReference type="InterPro" id="IPR036388">
    <property type="entry name" value="WH-like_DNA-bd_sf"/>
</dbReference>
<dbReference type="CDD" id="cd08472">
    <property type="entry name" value="PBP2_CrgA_like_3"/>
    <property type="match status" value="1"/>
</dbReference>
<evidence type="ECO:0000256" key="2">
    <source>
        <dbReference type="ARBA" id="ARBA00023015"/>
    </source>
</evidence>
<dbReference type="Gene3D" id="1.10.10.10">
    <property type="entry name" value="Winged helix-like DNA-binding domain superfamily/Winged helix DNA-binding domain"/>
    <property type="match status" value="1"/>
</dbReference>
<dbReference type="FunFam" id="3.40.190.290:FF:000001">
    <property type="entry name" value="Transcriptional regulator, LysR family"/>
    <property type="match status" value="1"/>
</dbReference>
<dbReference type="GO" id="GO:0006351">
    <property type="term" value="P:DNA-templated transcription"/>
    <property type="evidence" value="ECO:0007669"/>
    <property type="project" value="TreeGrafter"/>
</dbReference>
<evidence type="ECO:0000256" key="3">
    <source>
        <dbReference type="ARBA" id="ARBA00023125"/>
    </source>
</evidence>
<dbReference type="STRING" id="252514.A3224_05900"/>
<dbReference type="SUPFAM" id="SSF46785">
    <property type="entry name" value="Winged helix' DNA-binding domain"/>
    <property type="match status" value="1"/>
</dbReference>
<dbReference type="SUPFAM" id="SSF53850">
    <property type="entry name" value="Periplasmic binding protein-like II"/>
    <property type="match status" value="1"/>
</dbReference>
<dbReference type="GO" id="GO:0003700">
    <property type="term" value="F:DNA-binding transcription factor activity"/>
    <property type="evidence" value="ECO:0007669"/>
    <property type="project" value="InterPro"/>
</dbReference>
<dbReference type="Pfam" id="PF03466">
    <property type="entry name" value="LysR_substrate"/>
    <property type="match status" value="1"/>
</dbReference>
<dbReference type="OrthoDB" id="5721010at2"/>
<dbReference type="InterPro" id="IPR005119">
    <property type="entry name" value="LysR_subst-bd"/>
</dbReference>
<sequence length="310" mass="34747">MKLLESMKIYLRVAEQGSFTAAADSLGLSRASVSSAIQQLENLLGTRLLHRTTRSVQMTQDGQVFYERCWDLLADMDELQNLFREDVSELHGRLRVDMPLPIARDLVIPRLPEFLRMHPGLEVELSSTDRFVDLVREGFDCVLRVGTLQDSSLIARPLGYYRMVSCASAAYLAEYGTPRNLDDLAGHQLIHYVLTLGARPPGFEYVDPAEPDVEQSISMQGAVTVNNTEAYLEACIAGLGIIQVPEVGVRSYLESGELKEILPEYRPAPMPVSLLYANRRHLPKRVQVFMAWIAEIMQPRLVDAAGKRLS</sequence>